<dbReference type="Pfam" id="PF05598">
    <property type="entry name" value="DUF772"/>
    <property type="match status" value="1"/>
</dbReference>
<comment type="caution">
    <text evidence="3">The sequence shown here is derived from an EMBL/GenBank/DDBJ whole genome shotgun (WGS) entry which is preliminary data.</text>
</comment>
<evidence type="ECO:0000259" key="2">
    <source>
        <dbReference type="Pfam" id="PF13751"/>
    </source>
</evidence>
<reference evidence="3" key="1">
    <citation type="submission" date="2016-10" db="EMBL/GenBank/DDBJ databases">
        <title>Genome sequence of Streptomyces malaysiense MUSC 136.</title>
        <authorList>
            <person name="Lee L.-H."/>
            <person name="Ser H.-L."/>
        </authorList>
    </citation>
    <scope>NUCLEOTIDE SEQUENCE [LARGE SCALE GENOMIC DNA]</scope>
    <source>
        <strain evidence="3">MUSC 136</strain>
    </source>
</reference>
<dbReference type="OrthoDB" id="4334464at2"/>
<protein>
    <submittedName>
        <fullName evidence="3">Transposase</fullName>
    </submittedName>
</protein>
<dbReference type="InterPro" id="IPR008490">
    <property type="entry name" value="Transposase_InsH_N"/>
</dbReference>
<dbReference type="NCBIfam" id="NF033551">
    <property type="entry name" value="transpos_IS1182"/>
    <property type="match status" value="1"/>
</dbReference>
<evidence type="ECO:0000313" key="4">
    <source>
        <dbReference type="Proteomes" id="UP000034838"/>
    </source>
</evidence>
<dbReference type="Pfam" id="PF13751">
    <property type="entry name" value="DDE_Tnp_1_6"/>
    <property type="match status" value="1"/>
</dbReference>
<organism evidence="3 4">
    <name type="scientific">Streptomyces malaysiense</name>
    <dbReference type="NCBI Taxonomy" id="1428626"/>
    <lineage>
        <taxon>Bacteria</taxon>
        <taxon>Bacillati</taxon>
        <taxon>Actinomycetota</taxon>
        <taxon>Actinomycetes</taxon>
        <taxon>Kitasatosporales</taxon>
        <taxon>Streptomycetaceae</taxon>
        <taxon>Streptomyces</taxon>
    </lineage>
</organism>
<name>A0A1J4PSH4_9ACTN</name>
<dbReference type="Proteomes" id="UP000034838">
    <property type="component" value="Unassembled WGS sequence"/>
</dbReference>
<dbReference type="InterPro" id="IPR025668">
    <property type="entry name" value="Tnp_DDE_dom"/>
</dbReference>
<dbReference type="PANTHER" id="PTHR35604:SF2">
    <property type="entry name" value="TRANSPOSASE INSH FOR INSERTION SEQUENCE ELEMENT IS5A-RELATED"/>
    <property type="match status" value="1"/>
</dbReference>
<dbReference type="AlphaFoldDB" id="A0A1J4PSH4"/>
<keyword evidence="4" id="KW-1185">Reference proteome</keyword>
<sequence length="497" mass="55435">TRAVARAAFPKGCLAMRVRDALGPLFDDEIFRSAFGVRGRPGVAPGQLALVSVLQFAENLTDRQAAHAVRARIDWKYLLGLQLTDSGFDFTVLTGFRDRLLDHGLEEKVLDLMLERLIELRLVSGRGRQRTDSTHVLAAVRDLNRLEFVGETLRAALEAVAVAAPGWLASWMPPVWQEQYGARVDSYRLPSDENERTELTWRIAADGYSFLEAAFASDAPHWLRQVPAIGTLRAVWLQQFQRTIADGMQEVAWRGKNELPPSRARITSPYDPDARNAVKRGSAWDGYKVHFTETCDARDSGRPHLITHVVTTDATVGDPVVVDEIHDRLHAKHLLPGEHLMDAGYISAELLLTAPSQHGVRVIGPVRPHTRRTVQTAGYGKASFTIDRDARRATCPDGAHSRYWTEGLDNNQRPAIRIRFATETCALCPSRGQCTNPTRYGRQLTVRPQDQDAVLERVRAEQSTEEWKAVYAIRSGVEGTIHQAVTAAGSRRTRYIG</sequence>
<proteinExistence type="predicted"/>
<dbReference type="EMBL" id="LBDA02000167">
    <property type="protein sequence ID" value="OIK23070.1"/>
    <property type="molecule type" value="Genomic_DNA"/>
</dbReference>
<feature type="non-terminal residue" evidence="3">
    <location>
        <position position="497"/>
    </location>
</feature>
<accession>A0A1J4PSH4</accession>
<dbReference type="PANTHER" id="PTHR35604">
    <property type="entry name" value="TRANSPOSASE INSH FOR INSERTION SEQUENCE ELEMENT IS5A-RELATED"/>
    <property type="match status" value="1"/>
</dbReference>
<feature type="non-terminal residue" evidence="3">
    <location>
        <position position="1"/>
    </location>
</feature>
<evidence type="ECO:0000313" key="3">
    <source>
        <dbReference type="EMBL" id="OIK23070.1"/>
    </source>
</evidence>
<feature type="domain" description="Transposase DDE" evidence="2">
    <location>
        <begin position="394"/>
        <end position="497"/>
    </location>
</feature>
<feature type="domain" description="Transposase InsH N-terminal" evidence="1">
    <location>
        <begin position="24"/>
        <end position="99"/>
    </location>
</feature>
<gene>
    <name evidence="3" type="ORF">VT52_034660</name>
</gene>
<evidence type="ECO:0000259" key="1">
    <source>
        <dbReference type="Pfam" id="PF05598"/>
    </source>
</evidence>
<dbReference type="InterPro" id="IPR047629">
    <property type="entry name" value="IS1182_transpos"/>
</dbReference>